<dbReference type="PANTHER" id="PTHR21660">
    <property type="entry name" value="THIOESTERASE SUPERFAMILY MEMBER-RELATED"/>
    <property type="match status" value="1"/>
</dbReference>
<dbReference type="AlphaFoldDB" id="A0A6J4H2Y4"/>
<dbReference type="PANTHER" id="PTHR21660:SF1">
    <property type="entry name" value="ACYL-COENZYME A THIOESTERASE 13"/>
    <property type="match status" value="1"/>
</dbReference>
<keyword evidence="2" id="KW-0378">Hydrolase</keyword>
<gene>
    <name evidence="4" type="ORF">AVDCRST_MAG50-104</name>
</gene>
<dbReference type="InterPro" id="IPR003736">
    <property type="entry name" value="PAAI_dom"/>
</dbReference>
<feature type="domain" description="Thioesterase" evidence="3">
    <location>
        <begin position="46"/>
        <end position="124"/>
    </location>
</feature>
<dbReference type="NCBIfam" id="TIGR00369">
    <property type="entry name" value="unchar_dom_1"/>
    <property type="match status" value="1"/>
</dbReference>
<evidence type="ECO:0000313" key="4">
    <source>
        <dbReference type="EMBL" id="CAA9212635.1"/>
    </source>
</evidence>
<dbReference type="InterPro" id="IPR039298">
    <property type="entry name" value="ACOT13"/>
</dbReference>
<dbReference type="Gene3D" id="3.10.129.10">
    <property type="entry name" value="Hotdog Thioesterase"/>
    <property type="match status" value="1"/>
</dbReference>
<sequence length="137" mass="14709">MAPTDRRIQVPPPCDLTLGMVCIDKSEPGRTVWRMSADERFSNPAGIVQGGFLSAFADSAMGASAVTWARDRKVFSANAELKISFLRPAVIGTTLTCTAWVVSGGKKAAFLEADVVDDEDRLVARATSTYLLSPRDA</sequence>
<organism evidence="4">
    <name type="scientific">uncultured Acidimicrobiales bacterium</name>
    <dbReference type="NCBI Taxonomy" id="310071"/>
    <lineage>
        <taxon>Bacteria</taxon>
        <taxon>Bacillati</taxon>
        <taxon>Actinomycetota</taxon>
        <taxon>Acidimicrobiia</taxon>
        <taxon>Acidimicrobiales</taxon>
        <taxon>environmental samples</taxon>
    </lineage>
</organism>
<dbReference type="InterPro" id="IPR006683">
    <property type="entry name" value="Thioestr_dom"/>
</dbReference>
<comment type="similarity">
    <text evidence="1">Belongs to the thioesterase PaaI family.</text>
</comment>
<evidence type="ECO:0000256" key="2">
    <source>
        <dbReference type="ARBA" id="ARBA00022801"/>
    </source>
</evidence>
<evidence type="ECO:0000259" key="3">
    <source>
        <dbReference type="Pfam" id="PF03061"/>
    </source>
</evidence>
<dbReference type="GO" id="GO:0047617">
    <property type="term" value="F:fatty acyl-CoA hydrolase activity"/>
    <property type="evidence" value="ECO:0007669"/>
    <property type="project" value="InterPro"/>
</dbReference>
<dbReference type="CDD" id="cd03443">
    <property type="entry name" value="PaaI_thioesterase"/>
    <property type="match status" value="1"/>
</dbReference>
<dbReference type="InterPro" id="IPR029069">
    <property type="entry name" value="HotDog_dom_sf"/>
</dbReference>
<dbReference type="SUPFAM" id="SSF54637">
    <property type="entry name" value="Thioesterase/thiol ester dehydrase-isomerase"/>
    <property type="match status" value="1"/>
</dbReference>
<dbReference type="Pfam" id="PF03061">
    <property type="entry name" value="4HBT"/>
    <property type="match status" value="1"/>
</dbReference>
<accession>A0A6J4H2Y4</accession>
<protein>
    <recommendedName>
        <fullName evidence="3">Thioesterase domain-containing protein</fullName>
    </recommendedName>
</protein>
<name>A0A6J4H2Y4_9ACTN</name>
<dbReference type="EMBL" id="CADCTF010000009">
    <property type="protein sequence ID" value="CAA9212635.1"/>
    <property type="molecule type" value="Genomic_DNA"/>
</dbReference>
<reference evidence="4" key="1">
    <citation type="submission" date="2020-02" db="EMBL/GenBank/DDBJ databases">
        <authorList>
            <person name="Meier V. D."/>
        </authorList>
    </citation>
    <scope>NUCLEOTIDE SEQUENCE</scope>
    <source>
        <strain evidence="4">AVDCRST_MAG50</strain>
    </source>
</reference>
<proteinExistence type="inferred from homology"/>
<evidence type="ECO:0000256" key="1">
    <source>
        <dbReference type="ARBA" id="ARBA00008324"/>
    </source>
</evidence>